<feature type="domain" description="SnoaL-like" evidence="1">
    <location>
        <begin position="6"/>
        <end position="128"/>
    </location>
</feature>
<evidence type="ECO:0000259" key="1">
    <source>
        <dbReference type="Pfam" id="PF13577"/>
    </source>
</evidence>
<comment type="caution">
    <text evidence="2">The sequence shown here is derived from an EMBL/GenBank/DDBJ whole genome shotgun (WGS) entry which is preliminary data.</text>
</comment>
<reference evidence="2" key="1">
    <citation type="submission" date="2020-12" db="EMBL/GenBank/DDBJ databases">
        <title>Genomic characterization of non-nitrogen-fixing Frankia strains.</title>
        <authorList>
            <person name="Carlos-Shanley C."/>
            <person name="Guerra T."/>
            <person name="Hahn D."/>
        </authorList>
    </citation>
    <scope>NUCLEOTIDE SEQUENCE</scope>
    <source>
        <strain evidence="2">CN6</strain>
    </source>
</reference>
<evidence type="ECO:0000313" key="3">
    <source>
        <dbReference type="Proteomes" id="UP000604475"/>
    </source>
</evidence>
<keyword evidence="3" id="KW-1185">Reference proteome</keyword>
<dbReference type="InterPro" id="IPR011944">
    <property type="entry name" value="Steroid_delta5-4_isomerase"/>
</dbReference>
<dbReference type="NCBIfam" id="TIGR02246">
    <property type="entry name" value="SgcJ/EcaC family oxidoreductase"/>
    <property type="match status" value="1"/>
</dbReference>
<dbReference type="InterPro" id="IPR032710">
    <property type="entry name" value="NTF2-like_dom_sf"/>
</dbReference>
<dbReference type="AlphaFoldDB" id="A0A937RJE5"/>
<dbReference type="EMBL" id="JAEACQ010000265">
    <property type="protein sequence ID" value="MBL7631282.1"/>
    <property type="molecule type" value="Genomic_DNA"/>
</dbReference>
<dbReference type="CDD" id="cd00531">
    <property type="entry name" value="NTF2_like"/>
    <property type="match status" value="1"/>
</dbReference>
<sequence>MSDFPLADELAVRAALARYCHCCDDGDLDGVAALFAPDGLFTFGGRTARGTREILEFFQASSGKEEQRGKHLTVNVVVTPPATPGGTARVASDFVFLRFEEGRLVPALAGRYDDEFVRVDGQWRFASRQARLMRQPRTTQP</sequence>
<dbReference type="Pfam" id="PF13577">
    <property type="entry name" value="SnoaL_4"/>
    <property type="match status" value="1"/>
</dbReference>
<organism evidence="2 3">
    <name type="scientific">Frankia nepalensis</name>
    <dbReference type="NCBI Taxonomy" id="1836974"/>
    <lineage>
        <taxon>Bacteria</taxon>
        <taxon>Bacillati</taxon>
        <taxon>Actinomycetota</taxon>
        <taxon>Actinomycetes</taxon>
        <taxon>Frankiales</taxon>
        <taxon>Frankiaceae</taxon>
        <taxon>Frankia</taxon>
    </lineage>
</organism>
<dbReference type="SUPFAM" id="SSF54427">
    <property type="entry name" value="NTF2-like"/>
    <property type="match status" value="1"/>
</dbReference>
<accession>A0A937RJE5</accession>
<dbReference type="Proteomes" id="UP000604475">
    <property type="component" value="Unassembled WGS sequence"/>
</dbReference>
<protein>
    <submittedName>
        <fullName evidence="2">Nuclear transport factor 2 family protein</fullName>
    </submittedName>
</protein>
<dbReference type="Gene3D" id="3.10.450.50">
    <property type="match status" value="1"/>
</dbReference>
<dbReference type="InterPro" id="IPR037401">
    <property type="entry name" value="SnoaL-like"/>
</dbReference>
<evidence type="ECO:0000313" key="2">
    <source>
        <dbReference type="EMBL" id="MBL7631282.1"/>
    </source>
</evidence>
<dbReference type="RefSeq" id="WP_203006392.1">
    <property type="nucleotide sequence ID" value="NZ_JADWYU010000211.1"/>
</dbReference>
<proteinExistence type="predicted"/>
<gene>
    <name evidence="2" type="ORF">I7412_29810</name>
</gene>
<name>A0A937RJE5_9ACTN</name>